<proteinExistence type="predicted"/>
<name>A0A0Q9YSA3_9GAMM</name>
<comment type="caution">
    <text evidence="2">The sequence shown here is derived from an EMBL/GenBank/DDBJ whole genome shotgun (WGS) entry which is preliminary data.</text>
</comment>
<feature type="transmembrane region" description="Helical" evidence="1">
    <location>
        <begin position="6"/>
        <end position="29"/>
    </location>
</feature>
<dbReference type="RefSeq" id="WP_057622445.1">
    <property type="nucleotide sequence ID" value="NZ_LKHV02000001.1"/>
</dbReference>
<evidence type="ECO:0000313" key="4">
    <source>
        <dbReference type="Proteomes" id="UP000051494"/>
    </source>
</evidence>
<keyword evidence="4" id="KW-1185">Reference proteome</keyword>
<dbReference type="Pfam" id="PF10975">
    <property type="entry name" value="DUF2802"/>
    <property type="match status" value="1"/>
</dbReference>
<keyword evidence="1" id="KW-0812">Transmembrane</keyword>
<reference evidence="3" key="3">
    <citation type="submission" date="2021-06" db="EMBL/GenBank/DDBJ databases">
        <title>Genomic Description and Analysis of Intracellular Bacteria, Candidatus Berkiella cookevillensis and Candidatus Berkiella aquae.</title>
        <authorList>
            <person name="Kidane D.T."/>
            <person name="Mehari Y.T."/>
            <person name="Rice F.C."/>
            <person name="Arivett B.A."/>
            <person name="Farone A.L."/>
            <person name="Berk S.G."/>
            <person name="Farone M.B."/>
        </authorList>
    </citation>
    <scope>NUCLEOTIDE SEQUENCE</scope>
    <source>
        <strain evidence="3">CC99</strain>
    </source>
</reference>
<dbReference type="AlphaFoldDB" id="A0A0Q9YSA3"/>
<dbReference type="OrthoDB" id="5600183at2"/>
<dbReference type="EMBL" id="LKHV01000001">
    <property type="protein sequence ID" value="KRG19828.1"/>
    <property type="molecule type" value="Genomic_DNA"/>
</dbReference>
<dbReference type="EMBL" id="LKHV02000001">
    <property type="protein sequence ID" value="MCS5708590.1"/>
    <property type="molecule type" value="Genomic_DNA"/>
</dbReference>
<dbReference type="Proteomes" id="UP000051494">
    <property type="component" value="Unassembled WGS sequence"/>
</dbReference>
<keyword evidence="1" id="KW-1133">Transmembrane helix</keyword>
<dbReference type="STRING" id="437022.CC99x_00049"/>
<sequence>MDASTLVPYILGISFVTTTVSVAVSCYVIHRVNKYRTSIHEVKLYQELSDNKFSQVTQSLTPMGERILELESKVSGFAEKLTSVQNLFQKSKEMSQGHYHQARKMIELGGDEETLMQDCGLTKIEAQMIRVLQAKKASLSKS</sequence>
<keyword evidence="1" id="KW-0472">Membrane</keyword>
<reference evidence="2" key="1">
    <citation type="submission" date="2015-09" db="EMBL/GenBank/DDBJ databases">
        <title>Draft Genome Sequences of Two Novel Amoeba-resistant Intranuclear Bacteria, Candidatus Berkiella cookevillensis and Candidatus Berkiella aquae.</title>
        <authorList>
            <person name="Mehari Y.T."/>
            <person name="Arivett B.A."/>
            <person name="Farone A.L."/>
            <person name="Gunderson J.H."/>
            <person name="Farone M.B."/>
        </authorList>
    </citation>
    <scope>NUCLEOTIDE SEQUENCE [LARGE SCALE GENOMIC DNA]</scope>
    <source>
        <strain evidence="2">CC99</strain>
    </source>
</reference>
<reference evidence="3" key="2">
    <citation type="journal article" date="2016" name="Genome Announc.">
        <title>Draft Genome Sequences of Two Novel Amoeba-Resistant Intranuclear Bacteria, 'Candidatus Berkiella cookevillensis' and 'Candidatus Berkiella aquae'.</title>
        <authorList>
            <person name="Mehari Y.T."/>
            <person name="Arivett B.A."/>
            <person name="Farone A.L."/>
            <person name="Gunderson J.H."/>
            <person name="Farone M.B."/>
        </authorList>
    </citation>
    <scope>NUCLEOTIDE SEQUENCE</scope>
    <source>
        <strain evidence="3">CC99</strain>
    </source>
</reference>
<gene>
    <name evidence="2" type="ORF">CC99x_00049</name>
    <name evidence="3" type="ORF">CC99x_006665</name>
</gene>
<dbReference type="InterPro" id="IPR021244">
    <property type="entry name" value="DUF2802"/>
</dbReference>
<evidence type="ECO:0000256" key="1">
    <source>
        <dbReference type="SAM" id="Phobius"/>
    </source>
</evidence>
<protein>
    <submittedName>
        <fullName evidence="3">DUF2802 domain-containing protein</fullName>
    </submittedName>
</protein>
<accession>A0A0Q9YSA3</accession>
<evidence type="ECO:0000313" key="2">
    <source>
        <dbReference type="EMBL" id="KRG19828.1"/>
    </source>
</evidence>
<organism evidence="2">
    <name type="scientific">Candidatus Berkiella cookevillensis</name>
    <dbReference type="NCBI Taxonomy" id="437022"/>
    <lineage>
        <taxon>Bacteria</taxon>
        <taxon>Pseudomonadati</taxon>
        <taxon>Pseudomonadota</taxon>
        <taxon>Gammaproteobacteria</taxon>
        <taxon>Candidatus Berkiellales</taxon>
        <taxon>Candidatus Berkiellaceae</taxon>
        <taxon>Candidatus Berkiella</taxon>
    </lineage>
</organism>
<evidence type="ECO:0000313" key="3">
    <source>
        <dbReference type="EMBL" id="MCS5708590.1"/>
    </source>
</evidence>